<evidence type="ECO:0000313" key="4">
    <source>
        <dbReference type="Proteomes" id="UP001595729"/>
    </source>
</evidence>
<keyword evidence="1" id="KW-0479">Metal-binding</keyword>
<dbReference type="Gene3D" id="1.25.40.10">
    <property type="entry name" value="Tetratricopeptide repeat domain"/>
    <property type="match status" value="1"/>
</dbReference>
<evidence type="ECO:0000256" key="1">
    <source>
        <dbReference type="RuleBase" id="RU003682"/>
    </source>
</evidence>
<gene>
    <name evidence="3" type="ORF">ACFOPI_20525</name>
</gene>
<accession>A0ABV7WAQ9</accession>
<keyword evidence="1" id="KW-0560">Oxidoreductase</keyword>
<name>A0ABV7WAQ9_9BURK</name>
<evidence type="ECO:0000313" key="3">
    <source>
        <dbReference type="EMBL" id="MFC3685992.1"/>
    </source>
</evidence>
<evidence type="ECO:0000259" key="2">
    <source>
        <dbReference type="PROSITE" id="PS51471"/>
    </source>
</evidence>
<dbReference type="PROSITE" id="PS51471">
    <property type="entry name" value="FE2OG_OXY"/>
    <property type="match status" value="1"/>
</dbReference>
<comment type="similarity">
    <text evidence="1">Belongs to the iron/ascorbate-dependent oxidoreductase family.</text>
</comment>
<protein>
    <submittedName>
        <fullName evidence="3">Tetratricopeptide repeat protein</fullName>
    </submittedName>
</protein>
<dbReference type="Proteomes" id="UP001595729">
    <property type="component" value="Unassembled WGS sequence"/>
</dbReference>
<dbReference type="InterPro" id="IPR005123">
    <property type="entry name" value="Oxoglu/Fe-dep_dioxygenase_dom"/>
</dbReference>
<dbReference type="SUPFAM" id="SSF48452">
    <property type="entry name" value="TPR-like"/>
    <property type="match status" value="1"/>
</dbReference>
<sequence>MQQDTQTSANSEQLELLAARELADKLAAQGQYDQAERAYITILMHTPSDATTLRNLGAMKWETADWTGARNCFERWLYHHPSATEPALWLARLAFNQRQFSRSFRIYQSLAECSALDVADGVAFVLCGERIGVEPDCVVNNFPQLTDWRHLSCIRERISLLYLRSGHITPALSWLLRREDSLLDDADVVEEGSSLSTRAREALTSYSLMPKSVLVIDDFLTPQALQSVRNSALSHANWRRSSSGHEAVADLSDGLVSATLLRAAHEVRTMLAIARPELAVSAIWHYRYFGNDVPPVPHADDGDISVNLWLTPQEYCLDNTGGGLTVFDAVAPQSYFSADSKQQARLLAQDIVGASNGTAVPYRFNRAVVFHGRSIHQTQPYRFGHSPEARRMNLTFLYD</sequence>
<keyword evidence="4" id="KW-1185">Reference proteome</keyword>
<feature type="domain" description="Fe2OG dioxygenase" evidence="2">
    <location>
        <begin position="276"/>
        <end position="399"/>
    </location>
</feature>
<keyword evidence="1" id="KW-0408">Iron</keyword>
<comment type="caution">
    <text evidence="3">The sequence shown here is derived from an EMBL/GenBank/DDBJ whole genome shotgun (WGS) entry which is preliminary data.</text>
</comment>
<reference evidence="4" key="1">
    <citation type="journal article" date="2019" name="Int. J. Syst. Evol. Microbiol.">
        <title>The Global Catalogue of Microorganisms (GCM) 10K type strain sequencing project: providing services to taxonomists for standard genome sequencing and annotation.</title>
        <authorList>
            <consortium name="The Broad Institute Genomics Platform"/>
            <consortium name="The Broad Institute Genome Sequencing Center for Infectious Disease"/>
            <person name="Wu L."/>
            <person name="Ma J."/>
        </authorList>
    </citation>
    <scope>NUCLEOTIDE SEQUENCE [LARGE SCALE GENOMIC DNA]</scope>
    <source>
        <strain evidence="4">KCTC 42501</strain>
    </source>
</reference>
<dbReference type="InterPro" id="IPR011990">
    <property type="entry name" value="TPR-like_helical_dom_sf"/>
</dbReference>
<organism evidence="3 4">
    <name type="scientific">Hydrogenophaga luteola</name>
    <dbReference type="NCBI Taxonomy" id="1591122"/>
    <lineage>
        <taxon>Bacteria</taxon>
        <taxon>Pseudomonadati</taxon>
        <taxon>Pseudomonadota</taxon>
        <taxon>Betaproteobacteria</taxon>
        <taxon>Burkholderiales</taxon>
        <taxon>Comamonadaceae</taxon>
        <taxon>Hydrogenophaga</taxon>
    </lineage>
</organism>
<proteinExistence type="inferred from homology"/>
<dbReference type="RefSeq" id="WP_382178110.1">
    <property type="nucleotide sequence ID" value="NZ_JBHRXX010000009.1"/>
</dbReference>
<dbReference type="EMBL" id="JBHRXX010000009">
    <property type="protein sequence ID" value="MFC3685992.1"/>
    <property type="molecule type" value="Genomic_DNA"/>
</dbReference>